<keyword evidence="6" id="KW-0539">Nucleus</keyword>
<keyword evidence="2" id="KW-0805">Transcription regulation</keyword>
<keyword evidence="5" id="KW-0804">Transcription</keyword>
<gene>
    <name evidence="9" type="ORF">Cni_G23596</name>
</gene>
<dbReference type="Pfam" id="PF13837">
    <property type="entry name" value="Myb_DNA-bind_4"/>
    <property type="match status" value="1"/>
</dbReference>
<feature type="region of interest" description="Disordered" evidence="7">
    <location>
        <begin position="189"/>
        <end position="209"/>
    </location>
</feature>
<evidence type="ECO:0000256" key="4">
    <source>
        <dbReference type="ARBA" id="ARBA00023125"/>
    </source>
</evidence>
<proteinExistence type="predicted"/>
<dbReference type="FunFam" id="1.10.10.60:FF:000104">
    <property type="entry name" value="trihelix transcription factor ASIL2"/>
    <property type="match status" value="1"/>
</dbReference>
<dbReference type="InterPro" id="IPR044823">
    <property type="entry name" value="ASIL1/2-like"/>
</dbReference>
<sequence>MDPGRCPLLNRHYHDAGGVGGGGGREDCWSEGATADLIEAWGDRHLRLSRGSLRQKDWKEVADAVNERRMAAGKLPKTDSQCKNRIDTLKKKYKIEKAKPGPSQWSFFSTLDLLVGDVVSEPYSRPSPPVRSQYSHPLSKRHLSLASTCKHRNPDLGAAVCSPGSSESSPREFLGRNYYVGIDNVLKEGDAEDNDDEEEEEEEEEPDHTVNRMFDSALLEKQAKRQRNWGVFGCDLGDGRREGAFGELARAIMKFADVYERVENSKQQQMMELERKRMEFAKDLEFQRMQMLMEAQIELEKMKRPKNTPVSVPISPYREVSIFVNVNP</sequence>
<evidence type="ECO:0000313" key="10">
    <source>
        <dbReference type="Proteomes" id="UP001327560"/>
    </source>
</evidence>
<evidence type="ECO:0000259" key="8">
    <source>
        <dbReference type="Pfam" id="PF13837"/>
    </source>
</evidence>
<accession>A0AAQ3KUD9</accession>
<dbReference type="GO" id="GO:0000976">
    <property type="term" value="F:transcription cis-regulatory region binding"/>
    <property type="evidence" value="ECO:0007669"/>
    <property type="project" value="TreeGrafter"/>
</dbReference>
<keyword evidence="3" id="KW-0175">Coiled coil</keyword>
<organism evidence="9 10">
    <name type="scientific">Canna indica</name>
    <name type="common">Indian-shot</name>
    <dbReference type="NCBI Taxonomy" id="4628"/>
    <lineage>
        <taxon>Eukaryota</taxon>
        <taxon>Viridiplantae</taxon>
        <taxon>Streptophyta</taxon>
        <taxon>Embryophyta</taxon>
        <taxon>Tracheophyta</taxon>
        <taxon>Spermatophyta</taxon>
        <taxon>Magnoliopsida</taxon>
        <taxon>Liliopsida</taxon>
        <taxon>Zingiberales</taxon>
        <taxon>Cannaceae</taxon>
        <taxon>Canna</taxon>
    </lineage>
</organism>
<comment type="subcellular location">
    <subcellularLocation>
        <location evidence="1">Nucleus</location>
    </subcellularLocation>
</comment>
<name>A0AAQ3KUD9_9LILI</name>
<feature type="domain" description="Myb/SANT-like DNA-binding" evidence="8">
    <location>
        <begin position="27"/>
        <end position="113"/>
    </location>
</feature>
<keyword evidence="10" id="KW-1185">Reference proteome</keyword>
<dbReference type="GO" id="GO:0005634">
    <property type="term" value="C:nucleus"/>
    <property type="evidence" value="ECO:0007669"/>
    <property type="project" value="UniProtKB-SubCell"/>
</dbReference>
<evidence type="ECO:0000256" key="7">
    <source>
        <dbReference type="SAM" id="MobiDB-lite"/>
    </source>
</evidence>
<reference evidence="9 10" key="1">
    <citation type="submission" date="2023-10" db="EMBL/GenBank/DDBJ databases">
        <title>Chromosome-scale genome assembly provides insights into flower coloration mechanisms of Canna indica.</title>
        <authorList>
            <person name="Li C."/>
        </authorList>
    </citation>
    <scope>NUCLEOTIDE SEQUENCE [LARGE SCALE GENOMIC DNA]</scope>
    <source>
        <tissue evidence="9">Flower</tissue>
    </source>
</reference>
<dbReference type="PANTHER" id="PTHR31307">
    <property type="entry name" value="TRIHELIX TRANSCRIPTION FACTOR ASIL2"/>
    <property type="match status" value="1"/>
</dbReference>
<evidence type="ECO:0000256" key="6">
    <source>
        <dbReference type="ARBA" id="ARBA00023242"/>
    </source>
</evidence>
<dbReference type="Gene3D" id="1.10.10.60">
    <property type="entry name" value="Homeodomain-like"/>
    <property type="match status" value="1"/>
</dbReference>
<evidence type="ECO:0000256" key="1">
    <source>
        <dbReference type="ARBA" id="ARBA00004123"/>
    </source>
</evidence>
<evidence type="ECO:0000256" key="3">
    <source>
        <dbReference type="ARBA" id="ARBA00023054"/>
    </source>
</evidence>
<evidence type="ECO:0000256" key="5">
    <source>
        <dbReference type="ARBA" id="ARBA00023163"/>
    </source>
</evidence>
<dbReference type="EMBL" id="CP136896">
    <property type="protein sequence ID" value="WOL14815.1"/>
    <property type="molecule type" value="Genomic_DNA"/>
</dbReference>
<keyword evidence="4" id="KW-0238">DNA-binding</keyword>
<feature type="compositionally biased region" description="Acidic residues" evidence="7">
    <location>
        <begin position="190"/>
        <end position="206"/>
    </location>
</feature>
<protein>
    <recommendedName>
        <fullName evidence="8">Myb/SANT-like DNA-binding domain-containing protein</fullName>
    </recommendedName>
</protein>
<evidence type="ECO:0000256" key="2">
    <source>
        <dbReference type="ARBA" id="ARBA00023015"/>
    </source>
</evidence>
<evidence type="ECO:0000313" key="9">
    <source>
        <dbReference type="EMBL" id="WOL14815.1"/>
    </source>
</evidence>
<dbReference type="PANTHER" id="PTHR31307:SF40">
    <property type="entry name" value="TRIHELIX TRANSCRIPTION FACTOR ENAP1-RELATED"/>
    <property type="match status" value="1"/>
</dbReference>
<dbReference type="AlphaFoldDB" id="A0AAQ3KUD9"/>
<dbReference type="Proteomes" id="UP001327560">
    <property type="component" value="Chromosome 7"/>
</dbReference>
<dbReference type="InterPro" id="IPR044822">
    <property type="entry name" value="Myb_DNA-bind_4"/>
</dbReference>